<name>U1N3I1_9EURY</name>
<feature type="domain" description="Thioredoxin-like fold" evidence="4">
    <location>
        <begin position="64"/>
        <end position="205"/>
    </location>
</feature>
<accession>U1N3I1</accession>
<dbReference type="HOGENOM" id="CLU_000288_47_1_2"/>
<feature type="region of interest" description="Disordered" evidence="3">
    <location>
        <begin position="22"/>
        <end position="48"/>
    </location>
</feature>
<keyword evidence="2" id="KW-0249">Electron transport</keyword>
<dbReference type="SUPFAM" id="SSF52833">
    <property type="entry name" value="Thioredoxin-like"/>
    <property type="match status" value="1"/>
</dbReference>
<sequence length="231" mass="24872">MDRRTFLASTGATTMVLTGCLGGNNETNSSSDTASSSSSGGQSINSHPAASNLAAQPRLGDLDKSQHTIIAFKDPSCPRCRAFKESTVPEIKRQLINPNKGAYILRNYPVVYPWGEPASQALEATLERSETAHWKLQNYYYDMQRDLSTENVHAKTRTFLESNTEITASAVIDDVDSDAYSDAVTADINAAEEADLDGTTPSILLFSDGQYVTTATGSISYDVIATALGEN</sequence>
<dbReference type="STRING" id="1238424.J07HQW1_00948"/>
<evidence type="ECO:0000256" key="1">
    <source>
        <dbReference type="ARBA" id="ARBA00007787"/>
    </source>
</evidence>
<evidence type="ECO:0000256" key="2">
    <source>
        <dbReference type="ARBA" id="ARBA00022982"/>
    </source>
</evidence>
<dbReference type="InterPro" id="IPR036249">
    <property type="entry name" value="Thioredoxin-like_sf"/>
</dbReference>
<feature type="compositionally biased region" description="Low complexity" evidence="3">
    <location>
        <begin position="24"/>
        <end position="46"/>
    </location>
</feature>
<dbReference type="Proteomes" id="UP000030649">
    <property type="component" value="Unassembled WGS sequence"/>
</dbReference>
<dbReference type="InterPro" id="IPR012336">
    <property type="entry name" value="Thioredoxin-like_fold"/>
</dbReference>
<keyword evidence="2" id="KW-0813">Transport</keyword>
<dbReference type="PROSITE" id="PS51257">
    <property type="entry name" value="PROKAR_LIPOPROTEIN"/>
    <property type="match status" value="1"/>
</dbReference>
<evidence type="ECO:0000256" key="3">
    <source>
        <dbReference type="SAM" id="MobiDB-lite"/>
    </source>
</evidence>
<evidence type="ECO:0000313" key="5">
    <source>
        <dbReference type="EMBL" id="ERG90918.1"/>
    </source>
</evidence>
<dbReference type="AlphaFoldDB" id="U1N3I1"/>
<organism evidence="5 6">
    <name type="scientific">Haloquadratum walsbyi J07HQW1</name>
    <dbReference type="NCBI Taxonomy" id="1238424"/>
    <lineage>
        <taxon>Archaea</taxon>
        <taxon>Methanobacteriati</taxon>
        <taxon>Methanobacteriota</taxon>
        <taxon>Stenosarchaea group</taxon>
        <taxon>Halobacteria</taxon>
        <taxon>Halobacteriales</taxon>
        <taxon>Haloferacaceae</taxon>
        <taxon>Haloquadratum</taxon>
    </lineage>
</organism>
<reference evidence="5 6" key="1">
    <citation type="journal article" date="2013" name="PLoS ONE">
        <title>Assembly-driven community genomics of a hypersaline microbial ecosystem.</title>
        <authorList>
            <person name="Podell S."/>
            <person name="Ugalde J.A."/>
            <person name="Narasingarao P."/>
            <person name="Banfield J.F."/>
            <person name="Heidelberg K.B."/>
            <person name="Allen E.E."/>
        </authorList>
    </citation>
    <scope>NUCLEOTIDE SEQUENCE [LARGE SCALE GENOMIC DNA]</scope>
    <source>
        <strain evidence="6">J07HQW1</strain>
    </source>
</reference>
<evidence type="ECO:0000259" key="4">
    <source>
        <dbReference type="Pfam" id="PF13462"/>
    </source>
</evidence>
<proteinExistence type="inferred from homology"/>
<comment type="similarity">
    <text evidence="1">Belongs to the glutaredoxin family.</text>
</comment>
<gene>
    <name evidence="5" type="ORF">J07HQW1_00948</name>
</gene>
<dbReference type="Pfam" id="PF13462">
    <property type="entry name" value="Thioredoxin_4"/>
    <property type="match status" value="1"/>
</dbReference>
<dbReference type="EMBL" id="KE356560">
    <property type="protein sequence ID" value="ERG90918.1"/>
    <property type="molecule type" value="Genomic_DNA"/>
</dbReference>
<dbReference type="Gene3D" id="3.40.30.10">
    <property type="entry name" value="Glutaredoxin"/>
    <property type="match status" value="1"/>
</dbReference>
<evidence type="ECO:0000313" key="6">
    <source>
        <dbReference type="Proteomes" id="UP000030649"/>
    </source>
</evidence>
<protein>
    <recommendedName>
        <fullName evidence="4">Thioredoxin-like fold domain-containing protein</fullName>
    </recommendedName>
</protein>